<dbReference type="InterPro" id="IPR012020">
    <property type="entry name" value="ABHD4"/>
</dbReference>
<name>A0ABQ7HZS7_9MICR</name>
<dbReference type="Pfam" id="PF00561">
    <property type="entry name" value="Abhydrolase_1"/>
    <property type="match status" value="1"/>
</dbReference>
<dbReference type="PANTHER" id="PTHR10794">
    <property type="entry name" value="ABHYDROLASE DOMAIN-CONTAINING PROTEIN"/>
    <property type="match status" value="1"/>
</dbReference>
<evidence type="ECO:0000256" key="1">
    <source>
        <dbReference type="ARBA" id="ARBA00010884"/>
    </source>
</evidence>
<evidence type="ECO:0000259" key="4">
    <source>
        <dbReference type="Pfam" id="PF00561"/>
    </source>
</evidence>
<dbReference type="Gene3D" id="3.40.50.1820">
    <property type="entry name" value="alpha/beta hydrolase"/>
    <property type="match status" value="1"/>
</dbReference>
<dbReference type="Proteomes" id="UP001516464">
    <property type="component" value="Unassembled WGS sequence"/>
</dbReference>
<keyword evidence="6" id="KW-1185">Reference proteome</keyword>
<comment type="caution">
    <text evidence="5">The sequence shown here is derived from an EMBL/GenBank/DDBJ whole genome shotgun (WGS) entry which is preliminary data.</text>
</comment>
<feature type="domain" description="AB hydrolase-1" evidence="4">
    <location>
        <begin position="119"/>
        <end position="359"/>
    </location>
</feature>
<organism evidence="5 6">
    <name type="scientific">Astathelohania contejeani</name>
    <dbReference type="NCBI Taxonomy" id="164912"/>
    <lineage>
        <taxon>Eukaryota</taxon>
        <taxon>Fungi</taxon>
        <taxon>Fungi incertae sedis</taxon>
        <taxon>Microsporidia</taxon>
        <taxon>Astathelohaniidae</taxon>
        <taxon>Astathelohania</taxon>
    </lineage>
</organism>
<dbReference type="PROSITE" id="PS01133">
    <property type="entry name" value="UPF0017"/>
    <property type="match status" value="1"/>
</dbReference>
<keyword evidence="3" id="KW-0378">Hydrolase</keyword>
<dbReference type="EMBL" id="SBIQ01000064">
    <property type="protein sequence ID" value="KAF7683656.1"/>
    <property type="molecule type" value="Genomic_DNA"/>
</dbReference>
<dbReference type="InterPro" id="IPR000073">
    <property type="entry name" value="AB_hydrolase_1"/>
</dbReference>
<evidence type="ECO:0000313" key="5">
    <source>
        <dbReference type="EMBL" id="KAF7683656.1"/>
    </source>
</evidence>
<dbReference type="InterPro" id="IPR029058">
    <property type="entry name" value="AB_hydrolase_fold"/>
</dbReference>
<keyword evidence="2" id="KW-0719">Serine esterase</keyword>
<accession>A0ABQ7HZS7</accession>
<gene>
    <name evidence="5" type="primary">abhd2a</name>
    <name evidence="5" type="ORF">TCON_1135</name>
</gene>
<protein>
    <submittedName>
        <fullName evidence="5">Monoacylglycerol lipase ABHD2-A</fullName>
    </submittedName>
</protein>
<evidence type="ECO:0000256" key="3">
    <source>
        <dbReference type="ARBA" id="ARBA00022801"/>
    </source>
</evidence>
<reference evidence="5 6" key="1">
    <citation type="submission" date="2019-01" db="EMBL/GenBank/DDBJ databases">
        <title>Genomes sequencing and comparative genomics of infectious freshwater microsporidia, Cucumispora dikerogammari and Thelohania contejeani.</title>
        <authorList>
            <person name="Cormier A."/>
            <person name="Giraud I."/>
            <person name="Wattier R."/>
            <person name="Teixeira M."/>
            <person name="Grandjean F."/>
            <person name="Rigaud T."/>
            <person name="Cordaux R."/>
        </authorList>
    </citation>
    <scope>NUCLEOTIDE SEQUENCE [LARGE SCALE GENOMIC DNA]</scope>
    <source>
        <strain evidence="5">T1</strain>
        <tissue evidence="5">Spores</tissue>
    </source>
</reference>
<sequence length="378" mass="43624">MLFLDTYGPFLIVSLIILRARGHKRLFLTALFSAYLAHFPKQPSLIYHNNLTNQKIVSHLKSTQVRFFPHLLLPNGFAQSFIDKYRPSKIKCENRIYLDLKDDKVVLDIYEPTTPAKSTVLLVHGFNGSSDSAYITMMAYHLLNKKYRVIAFNARGVNTTLNSPVFFHIGWTNDIRCCIDYILKTYDGSLTLIGFSLGGNWVTKLMGEDVFNTPKYDRVTQGIAISLPFDFAKIRDYINKSLLRVILNKYVSNNYKKYFLRHSEIYKEHLNKILECYTVDGIDDLLTLKIFNFQSLDEYYARNSCVSFIPKIRKPLLIVNSLDDPVIPECTIPVEICKTNENVILVLFKKGGHIGFFGNDWNMTSAEKLVIEYMESER</sequence>
<dbReference type="PANTHER" id="PTHR10794:SF63">
    <property type="entry name" value="ALPHA_BETA HYDROLASE 1, ISOFORM A"/>
    <property type="match status" value="1"/>
</dbReference>
<dbReference type="InterPro" id="IPR000952">
    <property type="entry name" value="AB_hydrolase_4_CS"/>
</dbReference>
<evidence type="ECO:0000256" key="2">
    <source>
        <dbReference type="ARBA" id="ARBA00022487"/>
    </source>
</evidence>
<dbReference type="InterPro" id="IPR050960">
    <property type="entry name" value="AB_hydrolase_4_sf"/>
</dbReference>
<proteinExistence type="inferred from homology"/>
<dbReference type="PIRSF" id="PIRSF005211">
    <property type="entry name" value="Ab_hydro_YheT"/>
    <property type="match status" value="1"/>
</dbReference>
<dbReference type="SUPFAM" id="SSF53474">
    <property type="entry name" value="alpha/beta-Hydrolases"/>
    <property type="match status" value="1"/>
</dbReference>
<comment type="similarity">
    <text evidence="1">Belongs to the AB hydrolase superfamily. AB hydrolase 4 family.</text>
</comment>
<evidence type="ECO:0000313" key="6">
    <source>
        <dbReference type="Proteomes" id="UP001516464"/>
    </source>
</evidence>